<gene>
    <name evidence="1" type="ORF">MBBAR_14c00150</name>
</gene>
<dbReference type="EMBL" id="JXMW01000014">
    <property type="protein sequence ID" value="OQD58484.1"/>
    <property type="molecule type" value="Genomic_DNA"/>
</dbReference>
<name>A0A1V6N1H5_METAZ</name>
<dbReference type="AlphaFoldDB" id="A0A1V6N1H5"/>
<reference evidence="1 2" key="1">
    <citation type="submission" date="2014-12" db="EMBL/GenBank/DDBJ databases">
        <title>Genome sequence of Methanobrevibacter arboriphilicus DH1, DSM1125.</title>
        <authorList>
            <person name="Poehlein A."/>
            <person name="Thauer R.K."/>
            <person name="Seedorf H."/>
            <person name="Daniel R."/>
        </authorList>
    </citation>
    <scope>NUCLEOTIDE SEQUENCE [LARGE SCALE GENOMIC DNA]</scope>
    <source>
        <strain evidence="1 2">DH1</strain>
    </source>
</reference>
<keyword evidence="2" id="KW-1185">Reference proteome</keyword>
<evidence type="ECO:0000313" key="1">
    <source>
        <dbReference type="EMBL" id="OQD58484.1"/>
    </source>
</evidence>
<dbReference type="OrthoDB" id="81943at2157"/>
<dbReference type="Proteomes" id="UP000191661">
    <property type="component" value="Unassembled WGS sequence"/>
</dbReference>
<accession>A0A1V6N1H5</accession>
<sequence>MKITNKKFFIGISLIIIMSLLSISSVAADTITVTAKPSAKNSLPYKDYTITWENHCPLCGHDGTLVFNPKGTYEGELTCSHCGADYCAVTGKDKNWNGPRAYLKVFKETTNQNNSELNNSELNKTDLNNSESYDANESYYNSYPNLIFRSFIMSVINFTSYSQNTMFSEYN</sequence>
<proteinExistence type="predicted"/>
<comment type="caution">
    <text evidence="1">The sequence shown here is derived from an EMBL/GenBank/DDBJ whole genome shotgun (WGS) entry which is preliminary data.</text>
</comment>
<protein>
    <submittedName>
        <fullName evidence="1">Uncharacterized protein</fullName>
    </submittedName>
</protein>
<organism evidence="1 2">
    <name type="scientific">Methanobrevibacter arboriphilus JCM 13429 = DSM 1125</name>
    <dbReference type="NCBI Taxonomy" id="1300164"/>
    <lineage>
        <taxon>Archaea</taxon>
        <taxon>Methanobacteriati</taxon>
        <taxon>Methanobacteriota</taxon>
        <taxon>Methanomada group</taxon>
        <taxon>Methanobacteria</taxon>
        <taxon>Methanobacteriales</taxon>
        <taxon>Methanobacteriaceae</taxon>
        <taxon>Methanobrevibacter</taxon>
    </lineage>
</organism>
<evidence type="ECO:0000313" key="2">
    <source>
        <dbReference type="Proteomes" id="UP000191661"/>
    </source>
</evidence>
<dbReference type="RefSeq" id="WP_080460628.1">
    <property type="nucleotide sequence ID" value="NZ_BBET01000291.1"/>
</dbReference>